<dbReference type="InterPro" id="IPR050742">
    <property type="entry name" value="Helicase_Restrict-Modif_Enz"/>
</dbReference>
<name>A0A1E3IFB1_9TREE</name>
<feature type="region of interest" description="Disordered" evidence="2">
    <location>
        <begin position="47"/>
        <end position="67"/>
    </location>
</feature>
<dbReference type="GO" id="GO:0005524">
    <property type="term" value="F:ATP binding"/>
    <property type="evidence" value="ECO:0007669"/>
    <property type="project" value="InterPro"/>
</dbReference>
<dbReference type="CDD" id="cd18799">
    <property type="entry name" value="SF2_C_EcoAI-like"/>
    <property type="match status" value="1"/>
</dbReference>
<reference evidence="3" key="3">
    <citation type="submission" date="2024-01" db="EMBL/GenBank/DDBJ databases">
        <authorList>
            <person name="Coelho M.A."/>
            <person name="David-Palma M."/>
            <person name="Shea T."/>
            <person name="Sun S."/>
            <person name="Cuomo C.A."/>
            <person name="Heitman J."/>
        </authorList>
    </citation>
    <scope>NUCLEOTIDE SEQUENCE</scope>
    <source>
        <strain evidence="3">CBS 7841</strain>
    </source>
</reference>
<dbReference type="SMART" id="SM00487">
    <property type="entry name" value="DEXDc"/>
    <property type="match status" value="1"/>
</dbReference>
<reference evidence="3" key="1">
    <citation type="submission" date="2016-06" db="EMBL/GenBank/DDBJ databases">
        <authorList>
            <person name="Cuomo C."/>
            <person name="Litvintseva A."/>
            <person name="Heitman J."/>
            <person name="Chen Y."/>
            <person name="Sun S."/>
            <person name="Springer D."/>
            <person name="Dromer F."/>
            <person name="Young S."/>
            <person name="Zeng Q."/>
            <person name="Chapman S."/>
            <person name="Gujja S."/>
            <person name="Saif S."/>
            <person name="Birren B."/>
        </authorList>
    </citation>
    <scope>NUCLEOTIDE SEQUENCE</scope>
    <source>
        <strain evidence="3">CBS 7841</strain>
    </source>
</reference>
<dbReference type="Pfam" id="PF04851">
    <property type="entry name" value="ResIII"/>
    <property type="match status" value="1"/>
</dbReference>
<evidence type="ECO:0000313" key="3">
    <source>
        <dbReference type="EMBL" id="WVN90441.1"/>
    </source>
</evidence>
<keyword evidence="1" id="KW-0067">ATP-binding</keyword>
<dbReference type="Pfam" id="PF00271">
    <property type="entry name" value="Helicase_C"/>
    <property type="match status" value="1"/>
</dbReference>
<gene>
    <name evidence="3" type="ORF">L203_105677</name>
</gene>
<dbReference type="GO" id="GO:0061749">
    <property type="term" value="F:forked DNA-dependent helicase activity"/>
    <property type="evidence" value="ECO:0007669"/>
    <property type="project" value="TreeGrafter"/>
</dbReference>
<dbReference type="GO" id="GO:0005759">
    <property type="term" value="C:mitochondrial matrix"/>
    <property type="evidence" value="ECO:0007669"/>
    <property type="project" value="TreeGrafter"/>
</dbReference>
<dbReference type="VEuPathDB" id="FungiDB:L203_03552"/>
<proteinExistence type="predicted"/>
<dbReference type="InterPro" id="IPR014001">
    <property type="entry name" value="Helicase_ATP-bd"/>
</dbReference>
<dbReference type="GO" id="GO:0036121">
    <property type="term" value="F:double-stranded DNA helicase activity"/>
    <property type="evidence" value="ECO:0007669"/>
    <property type="project" value="TreeGrafter"/>
</dbReference>
<dbReference type="PANTHER" id="PTHR47396">
    <property type="entry name" value="TYPE I RESTRICTION ENZYME ECOKI R PROTEIN"/>
    <property type="match status" value="1"/>
</dbReference>
<protein>
    <submittedName>
        <fullName evidence="3">Uncharacterized protein</fullName>
    </submittedName>
</protein>
<dbReference type="OrthoDB" id="270584at2759"/>
<dbReference type="InterPro" id="IPR006935">
    <property type="entry name" value="Helicase/UvrB_N"/>
</dbReference>
<dbReference type="Gene3D" id="3.40.50.300">
    <property type="entry name" value="P-loop containing nucleotide triphosphate hydrolases"/>
    <property type="match status" value="2"/>
</dbReference>
<dbReference type="GO" id="GO:0000403">
    <property type="term" value="F:Y-form DNA binding"/>
    <property type="evidence" value="ECO:0007669"/>
    <property type="project" value="TreeGrafter"/>
</dbReference>
<dbReference type="KEGG" id="cdep:91089886"/>
<dbReference type="GeneID" id="91089886"/>
<dbReference type="EMBL" id="CP143790">
    <property type="protein sequence ID" value="WVN90441.1"/>
    <property type="molecule type" value="Genomic_DNA"/>
</dbReference>
<dbReference type="SMART" id="SM00490">
    <property type="entry name" value="HELICc"/>
    <property type="match status" value="1"/>
</dbReference>
<dbReference type="SUPFAM" id="SSF52540">
    <property type="entry name" value="P-loop containing nucleoside triphosphate hydrolases"/>
    <property type="match status" value="1"/>
</dbReference>
<dbReference type="PROSITE" id="PS51192">
    <property type="entry name" value="HELICASE_ATP_BIND_1"/>
    <property type="match status" value="1"/>
</dbReference>
<keyword evidence="1" id="KW-0547">Nucleotide-binding</keyword>
<keyword evidence="1" id="KW-0378">Hydrolase</keyword>
<dbReference type="CDD" id="cd18032">
    <property type="entry name" value="DEXHc_RE_I_III_res"/>
    <property type="match status" value="1"/>
</dbReference>
<sequence length="723" mass="80537">MAHRRHARLLVDLCFNAPTLSLGYYTIGRPLRSKRWRYISISAVKQPPQPMVDKTKNKQYDGSSRSSNVKLRPYQEAAISACLTALASGLRRIGVSSPTGSGKTTMFMSLIPQIPFYSKEREKTVSKRKRGQTLVVVSSVELAAQAEQSARQLLNNDWTIEVEQSRRKATGLADVTIATYQTLNNPDRLAKFDPSQFKLIIVDEAHHAAAHSYLRLLHYFNQQVNLPSSIEPHTRLDHGHHVPIIGFSATFSRSDHLALSSVFEEIVYHQEISTMLKDGWLAPAKSTTVAAHLDLEKVELNQSGDFKSVALARKVNTPEVNELVVRTYLYLASQRRSTLVFCVDLSHVDALTQVFISAGIDARSVSSLSRPEFRKSTIAAFSAGEFPVLLNCEVLTEGTDIPQIDCVLLARPTKSRSLLAQMVGRGLRLSPDTGKTDCHIIDVVDSVSSANGMIVAPTLLGLSHEEMERRESKSETSKTGTEPQPDKDLSTKTEESSNTIDYEVTFSDQDDPFQVDSNSRPIVEKISQYAWVSCGKRKYILELLGHGQLIITPSNDLVYEISFRPSIPPELAPAGRNRSPYGKTRVVGHAANLERALQAGDKFAERQLGRERCLQMKRNAPWRHKPASERAIKLLMKLIGHDNLSLVDSQGNGKMLDLWGKKVSVHNLTAGQVSSWLCARKNGAKSVRMAKDKAEERRSVKEAQIAEKERLLQQRNLPFPLST</sequence>
<keyword evidence="1" id="KW-0347">Helicase</keyword>
<dbReference type="Proteomes" id="UP000094043">
    <property type="component" value="Chromosome 7"/>
</dbReference>
<dbReference type="GO" id="GO:0070125">
    <property type="term" value="P:mitochondrial translational elongation"/>
    <property type="evidence" value="ECO:0007669"/>
    <property type="project" value="TreeGrafter"/>
</dbReference>
<feature type="compositionally biased region" description="Basic and acidic residues" evidence="2">
    <location>
        <begin position="484"/>
        <end position="495"/>
    </location>
</feature>
<organism evidence="3 4">
    <name type="scientific">Cryptococcus depauperatus CBS 7841</name>
    <dbReference type="NCBI Taxonomy" id="1295531"/>
    <lineage>
        <taxon>Eukaryota</taxon>
        <taxon>Fungi</taxon>
        <taxon>Dikarya</taxon>
        <taxon>Basidiomycota</taxon>
        <taxon>Agaricomycotina</taxon>
        <taxon>Tremellomycetes</taxon>
        <taxon>Tremellales</taxon>
        <taxon>Cryptococcaceae</taxon>
        <taxon>Cryptococcus</taxon>
    </lineage>
</organism>
<dbReference type="AlphaFoldDB" id="A0A1E3IFB1"/>
<feature type="region of interest" description="Disordered" evidence="2">
    <location>
        <begin position="464"/>
        <end position="498"/>
    </location>
</feature>
<feature type="compositionally biased region" description="Basic and acidic residues" evidence="2">
    <location>
        <begin position="464"/>
        <end position="476"/>
    </location>
</feature>
<reference evidence="3" key="2">
    <citation type="journal article" date="2022" name="Elife">
        <title>Obligate sexual reproduction of a homothallic fungus closely related to the Cryptococcus pathogenic species complex.</title>
        <authorList>
            <person name="Passer A.R."/>
            <person name="Clancey S.A."/>
            <person name="Shea T."/>
            <person name="David-Palma M."/>
            <person name="Averette A.F."/>
            <person name="Boekhout T."/>
            <person name="Porcel B.M."/>
            <person name="Nowrousian M."/>
            <person name="Cuomo C.A."/>
            <person name="Sun S."/>
            <person name="Heitman J."/>
            <person name="Coelho M.A."/>
        </authorList>
    </citation>
    <scope>NUCLEOTIDE SEQUENCE</scope>
    <source>
        <strain evidence="3">CBS 7841</strain>
    </source>
</reference>
<dbReference type="PROSITE" id="PS51194">
    <property type="entry name" value="HELICASE_CTER"/>
    <property type="match status" value="1"/>
</dbReference>
<accession>A0A1E3IFB1</accession>
<dbReference type="GO" id="GO:0016787">
    <property type="term" value="F:hydrolase activity"/>
    <property type="evidence" value="ECO:0007669"/>
    <property type="project" value="InterPro"/>
</dbReference>
<dbReference type="InterPro" id="IPR027417">
    <property type="entry name" value="P-loop_NTPase"/>
</dbReference>
<evidence type="ECO:0000313" key="4">
    <source>
        <dbReference type="Proteomes" id="UP000094043"/>
    </source>
</evidence>
<dbReference type="RefSeq" id="XP_066071141.1">
    <property type="nucleotide sequence ID" value="XM_066215044.1"/>
</dbReference>
<evidence type="ECO:0000256" key="1">
    <source>
        <dbReference type="ARBA" id="ARBA00022806"/>
    </source>
</evidence>
<evidence type="ECO:0000256" key="2">
    <source>
        <dbReference type="SAM" id="MobiDB-lite"/>
    </source>
</evidence>
<dbReference type="GO" id="GO:0032042">
    <property type="term" value="P:mitochondrial DNA metabolic process"/>
    <property type="evidence" value="ECO:0007669"/>
    <property type="project" value="TreeGrafter"/>
</dbReference>
<dbReference type="PANTHER" id="PTHR47396:SF1">
    <property type="entry name" value="ATP-DEPENDENT HELICASE IRC3-RELATED"/>
    <property type="match status" value="1"/>
</dbReference>
<dbReference type="InterPro" id="IPR001650">
    <property type="entry name" value="Helicase_C-like"/>
</dbReference>
<keyword evidence="4" id="KW-1185">Reference proteome</keyword>